<evidence type="ECO:0000313" key="2">
    <source>
        <dbReference type="EMBL" id="JAT65887.1"/>
    </source>
</evidence>
<dbReference type="EMBL" id="GDJX01002049">
    <property type="protein sequence ID" value="JAT65887.1"/>
    <property type="molecule type" value="Transcribed_RNA"/>
</dbReference>
<name>A0A1D1ZG91_9ARAE</name>
<dbReference type="AlphaFoldDB" id="A0A1D1ZG91"/>
<feature type="non-terminal residue" evidence="2">
    <location>
        <position position="1"/>
    </location>
</feature>
<accession>A0A1D1ZG91</accession>
<reference evidence="2" key="1">
    <citation type="submission" date="2015-07" db="EMBL/GenBank/DDBJ databases">
        <title>Transcriptome Assembly of Anthurium amnicola.</title>
        <authorList>
            <person name="Suzuki J."/>
        </authorList>
    </citation>
    <scope>NUCLEOTIDE SEQUENCE</scope>
</reference>
<evidence type="ECO:0000256" key="1">
    <source>
        <dbReference type="SAM" id="MobiDB-lite"/>
    </source>
</evidence>
<proteinExistence type="predicted"/>
<protein>
    <submittedName>
        <fullName evidence="2">Uncharacterized protein</fullName>
    </submittedName>
</protein>
<gene>
    <name evidence="2" type="ORF">g.27805</name>
</gene>
<organism evidence="2">
    <name type="scientific">Anthurium amnicola</name>
    <dbReference type="NCBI Taxonomy" id="1678845"/>
    <lineage>
        <taxon>Eukaryota</taxon>
        <taxon>Viridiplantae</taxon>
        <taxon>Streptophyta</taxon>
        <taxon>Embryophyta</taxon>
        <taxon>Tracheophyta</taxon>
        <taxon>Spermatophyta</taxon>
        <taxon>Magnoliopsida</taxon>
        <taxon>Liliopsida</taxon>
        <taxon>Araceae</taxon>
        <taxon>Pothoideae</taxon>
        <taxon>Potheae</taxon>
        <taxon>Anthurium</taxon>
    </lineage>
</organism>
<feature type="compositionally biased region" description="Low complexity" evidence="1">
    <location>
        <begin position="58"/>
        <end position="70"/>
    </location>
</feature>
<sequence>RQQQQQQHQQLHQQFFAAHPHQLLQHHQIPASPFTHLPPHHELAFQCAPAVAMHQHQLQQQQVLPQQQQPADGAGVVVKQEGHVAPGGTVPAVAKESAATGSKRRGGPG</sequence>
<feature type="region of interest" description="Disordered" evidence="1">
    <location>
        <begin position="58"/>
        <end position="109"/>
    </location>
</feature>
<feature type="non-terminal residue" evidence="2">
    <location>
        <position position="109"/>
    </location>
</feature>